<evidence type="ECO:0000259" key="16">
    <source>
        <dbReference type="SMART" id="SM00235"/>
    </source>
</evidence>
<evidence type="ECO:0000256" key="6">
    <source>
        <dbReference type="ARBA" id="ARBA00022801"/>
    </source>
</evidence>
<evidence type="ECO:0000256" key="13">
    <source>
        <dbReference type="PROSITE-ProRule" id="PRU01011"/>
    </source>
</evidence>
<dbReference type="PIRSF" id="PIRSF001191">
    <property type="entry name" value="Peptidase_M10A_matrix"/>
    <property type="match status" value="1"/>
</dbReference>
<dbReference type="InterPro" id="IPR021190">
    <property type="entry name" value="Pept_M10A"/>
</dbReference>
<evidence type="ECO:0000313" key="18">
    <source>
        <dbReference type="Proteomes" id="UP000549394"/>
    </source>
</evidence>
<dbReference type="InterPro" id="IPR036365">
    <property type="entry name" value="PGBD-like_sf"/>
</dbReference>
<feature type="binding site" evidence="12">
    <location>
        <position position="200"/>
    </location>
    <ligand>
        <name>Zn(2+)</name>
        <dbReference type="ChEBI" id="CHEBI:29105"/>
        <label>1</label>
    </ligand>
</feature>
<gene>
    <name evidence="17" type="ORF">DGYR_LOCUS11831</name>
</gene>
<dbReference type="Pfam" id="PF00045">
    <property type="entry name" value="Hemopexin"/>
    <property type="match status" value="4"/>
</dbReference>
<feature type="signal peptide" evidence="15">
    <location>
        <begin position="1"/>
        <end position="19"/>
    </location>
</feature>
<keyword evidence="9" id="KW-0865">Zymogen</keyword>
<keyword evidence="6" id="KW-0378">Hydrolase</keyword>
<dbReference type="PROSITE" id="PS51642">
    <property type="entry name" value="HEMOPEXIN_2"/>
    <property type="match status" value="4"/>
</dbReference>
<feature type="binding site" evidence="12">
    <location>
        <position position="175"/>
    </location>
    <ligand>
        <name>Ca(2+)</name>
        <dbReference type="ChEBI" id="CHEBI:29108"/>
        <label>2</label>
    </ligand>
</feature>
<evidence type="ECO:0000256" key="3">
    <source>
        <dbReference type="ARBA" id="ARBA00022723"/>
    </source>
</evidence>
<comment type="cofactor">
    <cofactor evidence="12">
        <name>Zn(2+)</name>
        <dbReference type="ChEBI" id="CHEBI:29105"/>
    </cofactor>
    <text evidence="12">Binds 2 Zn(2+) ions per subunit.</text>
</comment>
<dbReference type="GO" id="GO:0030574">
    <property type="term" value="P:collagen catabolic process"/>
    <property type="evidence" value="ECO:0007669"/>
    <property type="project" value="TreeGrafter"/>
</dbReference>
<evidence type="ECO:0000313" key="17">
    <source>
        <dbReference type="EMBL" id="CAD5124259.1"/>
    </source>
</evidence>
<protein>
    <recommendedName>
        <fullName evidence="16">Peptidase metallopeptidase domain-containing protein</fullName>
    </recommendedName>
</protein>
<evidence type="ECO:0000256" key="12">
    <source>
        <dbReference type="PIRSR" id="PIRSR621190-2"/>
    </source>
</evidence>
<keyword evidence="4 15" id="KW-0732">Signal</keyword>
<feature type="binding site" evidence="12">
    <location>
        <position position="394"/>
    </location>
    <ligand>
        <name>Ca(2+)</name>
        <dbReference type="ChEBI" id="CHEBI:29108"/>
        <label>4</label>
    </ligand>
</feature>
<proteinExistence type="inferred from homology"/>
<feature type="repeat" description="Hemopexin" evidence="13">
    <location>
        <begin position="486"/>
        <end position="533"/>
    </location>
</feature>
<dbReference type="GO" id="GO:0030198">
    <property type="term" value="P:extracellular matrix organization"/>
    <property type="evidence" value="ECO:0007669"/>
    <property type="project" value="TreeGrafter"/>
</dbReference>
<dbReference type="InterPro" id="IPR000585">
    <property type="entry name" value="Hemopexin-like_dom"/>
</dbReference>
<evidence type="ECO:0000256" key="4">
    <source>
        <dbReference type="ARBA" id="ARBA00022729"/>
    </source>
</evidence>
<dbReference type="Gene3D" id="2.110.10.10">
    <property type="entry name" value="Hemopexin-like domain"/>
    <property type="match status" value="1"/>
</dbReference>
<keyword evidence="5" id="KW-0677">Repeat</keyword>
<feature type="binding site" evidence="12">
    <location>
        <position position="192"/>
    </location>
    <ligand>
        <name>Ca(2+)</name>
        <dbReference type="ChEBI" id="CHEBI:29108"/>
        <label>3</label>
    </ligand>
</feature>
<dbReference type="PRINTS" id="PR00138">
    <property type="entry name" value="MATRIXIN"/>
</dbReference>
<dbReference type="InterPro" id="IPR002477">
    <property type="entry name" value="Peptidoglycan-bd-like"/>
</dbReference>
<keyword evidence="12" id="KW-0106">Calcium</keyword>
<dbReference type="Gene3D" id="3.40.390.10">
    <property type="entry name" value="Collagenase (Catalytic Domain)"/>
    <property type="match status" value="1"/>
</dbReference>
<feature type="binding site" evidence="12">
    <location>
        <position position="444"/>
    </location>
    <ligand>
        <name>Ca(2+)</name>
        <dbReference type="ChEBI" id="CHEBI:29108"/>
        <label>5</label>
    </ligand>
</feature>
<evidence type="ECO:0000256" key="8">
    <source>
        <dbReference type="ARBA" id="ARBA00023049"/>
    </source>
</evidence>
<feature type="repeat" description="Hemopexin" evidence="13">
    <location>
        <begin position="346"/>
        <end position="389"/>
    </location>
</feature>
<dbReference type="CDD" id="cd00094">
    <property type="entry name" value="HX"/>
    <property type="match status" value="1"/>
</dbReference>
<feature type="binding site" evidence="12">
    <location>
        <position position="187"/>
    </location>
    <ligand>
        <name>Zn(2+)</name>
        <dbReference type="ChEBI" id="CHEBI:29105"/>
        <label>1</label>
    </ligand>
</feature>
<evidence type="ECO:0000256" key="7">
    <source>
        <dbReference type="ARBA" id="ARBA00022833"/>
    </source>
</evidence>
<keyword evidence="2" id="KW-0645">Protease</keyword>
<organism evidence="17 18">
    <name type="scientific">Dimorphilus gyrociliatus</name>
    <dbReference type="NCBI Taxonomy" id="2664684"/>
    <lineage>
        <taxon>Eukaryota</taxon>
        <taxon>Metazoa</taxon>
        <taxon>Spiralia</taxon>
        <taxon>Lophotrochozoa</taxon>
        <taxon>Annelida</taxon>
        <taxon>Polychaeta</taxon>
        <taxon>Polychaeta incertae sedis</taxon>
        <taxon>Dinophilidae</taxon>
        <taxon>Dimorphilus</taxon>
    </lineage>
</organism>
<dbReference type="InterPro" id="IPR001818">
    <property type="entry name" value="Pept_M10_metallopeptidase"/>
</dbReference>
<feature type="binding site" evidence="11">
    <location>
        <position position="238"/>
    </location>
    <ligand>
        <name>Zn(2+)</name>
        <dbReference type="ChEBI" id="CHEBI:29105"/>
        <label>2</label>
        <note>catalytic</note>
    </ligand>
</feature>
<evidence type="ECO:0000256" key="14">
    <source>
        <dbReference type="SAM" id="MobiDB-lite"/>
    </source>
</evidence>
<feature type="region of interest" description="Disordered" evidence="14">
    <location>
        <begin position="291"/>
        <end position="318"/>
    </location>
</feature>
<evidence type="ECO:0000256" key="1">
    <source>
        <dbReference type="ARBA" id="ARBA00010370"/>
    </source>
</evidence>
<accession>A0A7I8W847</accession>
<feature type="chain" id="PRO_5029768979" description="Peptidase metallopeptidase domain-containing protein" evidence="15">
    <location>
        <begin position="20"/>
        <end position="533"/>
    </location>
</feature>
<comment type="similarity">
    <text evidence="1">Belongs to the peptidase M10A family.</text>
</comment>
<name>A0A7I8W847_9ANNE</name>
<feature type="binding site" evidence="12">
    <location>
        <position position="490"/>
    </location>
    <ligand>
        <name>Ca(2+)</name>
        <dbReference type="ChEBI" id="CHEBI:29108"/>
        <label>4</label>
    </ligand>
</feature>
<dbReference type="GO" id="GO:0006508">
    <property type="term" value="P:proteolysis"/>
    <property type="evidence" value="ECO:0007669"/>
    <property type="project" value="UniProtKB-KW"/>
</dbReference>
<dbReference type="Proteomes" id="UP000549394">
    <property type="component" value="Unassembled WGS sequence"/>
</dbReference>
<feature type="binding site" evidence="12">
    <location>
        <position position="193"/>
    </location>
    <ligand>
        <name>Ca(2+)</name>
        <dbReference type="ChEBI" id="CHEBI:29108"/>
        <label>3</label>
    </ligand>
</feature>
<dbReference type="SUPFAM" id="SSF55486">
    <property type="entry name" value="Metalloproteases ('zincins'), catalytic domain"/>
    <property type="match status" value="1"/>
</dbReference>
<feature type="binding site" evidence="12">
    <location>
        <position position="195"/>
    </location>
    <ligand>
        <name>Ca(2+)</name>
        <dbReference type="ChEBI" id="CHEBI:29108"/>
        <label>3</label>
    </ligand>
</feature>
<feature type="binding site" evidence="12">
    <location>
        <position position="185"/>
    </location>
    <ligand>
        <name>Zn(2+)</name>
        <dbReference type="ChEBI" id="CHEBI:29105"/>
        <label>1</label>
    </ligand>
</feature>
<feature type="active site" evidence="10">
    <location>
        <position position="239"/>
    </location>
</feature>
<dbReference type="InterPro" id="IPR033739">
    <property type="entry name" value="M10A_MMP"/>
</dbReference>
<dbReference type="InterPro" id="IPR018487">
    <property type="entry name" value="Hemopexin-like_repeat"/>
</dbReference>
<dbReference type="GO" id="GO:0031012">
    <property type="term" value="C:extracellular matrix"/>
    <property type="evidence" value="ECO:0007669"/>
    <property type="project" value="InterPro"/>
</dbReference>
<dbReference type="Pfam" id="PF01471">
    <property type="entry name" value="PG_binding_1"/>
    <property type="match status" value="1"/>
</dbReference>
<feature type="repeat" description="Hemopexin" evidence="13">
    <location>
        <begin position="438"/>
        <end position="485"/>
    </location>
</feature>
<dbReference type="SMART" id="SM00235">
    <property type="entry name" value="ZnMc"/>
    <property type="match status" value="1"/>
</dbReference>
<dbReference type="Pfam" id="PF00413">
    <property type="entry name" value="Peptidase_M10"/>
    <property type="match status" value="1"/>
</dbReference>
<keyword evidence="3 11" id="KW-0479">Metal-binding</keyword>
<comment type="cofactor">
    <cofactor evidence="12">
        <name>Ca(2+)</name>
        <dbReference type="ChEBI" id="CHEBI:29108"/>
    </cofactor>
    <text evidence="12">Can bind about 5 Ca(2+) ions per subunit.</text>
</comment>
<dbReference type="InterPro" id="IPR024079">
    <property type="entry name" value="MetalloPept_cat_dom_sf"/>
</dbReference>
<feature type="binding site" evidence="12">
    <location>
        <position position="352"/>
    </location>
    <ligand>
        <name>Ca(2+)</name>
        <dbReference type="ChEBI" id="CHEBI:29108"/>
        <label>5</label>
    </ligand>
</feature>
<dbReference type="FunFam" id="3.40.390.10:FF:000068">
    <property type="entry name" value="Predicted protein"/>
    <property type="match status" value="1"/>
</dbReference>
<dbReference type="PANTHER" id="PTHR10201">
    <property type="entry name" value="MATRIX METALLOPROTEINASE"/>
    <property type="match status" value="1"/>
</dbReference>
<sequence>MAKSFIALSMAVLAVSISSLPTPKKLSKFSLDDAEVYLEKFYDYHLPSNEANSYRKNPLKDENFIAALKEMQRFAGLQQTGKLDDETIDKIKNGKRCGLPDKQSKKSLLNYSLHSEKWNKKHLTYYIRPNQMPSKMTKTEVHETIARALKVWSDVTELTFEEKFNIPLSEEYKVDLVIFFAKRQHGDENPFDGPSNVLAHAFLPSQFSKLSGDAHFDNDEEFTYKSFDGINLFQVAAHEFGHSLGLEHSDNQNALMAPYFNGYQSDFKLHSDDIAGIQALYGEKKVDATTKPSIETTTAPSSTVSLKTAKEGESTDMPCTCPTQVPSTIEPVTPEAPDTPADVCQDAKIDTILQAYDDSIYAFKGNYYWTISVYYFENPKKISDNWKGLPGNLDASFYYEKTDTTYFFKGDKFWEFEGFNMKPDSPKIIGSDDFLGIPNNVDAAFIYSEDDHLYFIKDNNIYKYLFKRGKVANNYPKRLTDWRGLPEKVDAVFQLNSGYHYFFTNQEYYRFDENKFRTQPWFARDTGSWWFGC</sequence>
<feature type="binding site" evidence="12">
    <location>
        <position position="256"/>
    </location>
    <ligand>
        <name>Zn(2+)</name>
        <dbReference type="ChEBI" id="CHEBI:29105"/>
        <label>2</label>
        <note>catalytic</note>
    </ligand>
</feature>
<evidence type="ECO:0000256" key="5">
    <source>
        <dbReference type="ARBA" id="ARBA00022737"/>
    </source>
</evidence>
<feature type="binding site" evidence="12">
    <location>
        <position position="492"/>
    </location>
    <ligand>
        <name>Ca(2+)</name>
        <dbReference type="ChEBI" id="CHEBI:29108"/>
        <label>5</label>
    </ligand>
</feature>
<evidence type="ECO:0000256" key="10">
    <source>
        <dbReference type="PIRSR" id="PIRSR001191-1"/>
    </source>
</evidence>
<dbReference type="CDD" id="cd04278">
    <property type="entry name" value="ZnMc_MMP"/>
    <property type="match status" value="1"/>
</dbReference>
<evidence type="ECO:0000256" key="2">
    <source>
        <dbReference type="ARBA" id="ARBA00022670"/>
    </source>
</evidence>
<evidence type="ECO:0000256" key="9">
    <source>
        <dbReference type="ARBA" id="ARBA00023145"/>
    </source>
</evidence>
<dbReference type="EMBL" id="CAJFCJ010000020">
    <property type="protein sequence ID" value="CAD5124259.1"/>
    <property type="molecule type" value="Genomic_DNA"/>
</dbReference>
<feature type="binding site" description="in inhibited form" evidence="12">
    <location>
        <position position="97"/>
    </location>
    <ligand>
        <name>Zn(2+)</name>
        <dbReference type="ChEBI" id="CHEBI:29105"/>
        <label>2</label>
        <note>catalytic</note>
    </ligand>
</feature>
<dbReference type="SUPFAM" id="SSF50923">
    <property type="entry name" value="Hemopexin-like domain"/>
    <property type="match status" value="1"/>
</dbReference>
<keyword evidence="7 11" id="KW-0862">Zinc</keyword>
<dbReference type="SUPFAM" id="SSF47090">
    <property type="entry name" value="PGBD-like"/>
    <property type="match status" value="1"/>
</dbReference>
<dbReference type="PANTHER" id="PTHR10201:SF291">
    <property type="entry name" value="MATRIX METALLOPROTEINASE 1, ISOFORM C-RELATED"/>
    <property type="match status" value="1"/>
</dbReference>
<keyword evidence="8" id="KW-0482">Metalloprotease</keyword>
<feature type="binding site" evidence="11">
    <location>
        <position position="242"/>
    </location>
    <ligand>
        <name>Zn(2+)</name>
        <dbReference type="ChEBI" id="CHEBI:29105"/>
        <label>2</label>
        <note>catalytic</note>
    </ligand>
</feature>
<reference evidence="17 18" key="1">
    <citation type="submission" date="2020-08" db="EMBL/GenBank/DDBJ databases">
        <authorList>
            <person name="Hejnol A."/>
        </authorList>
    </citation>
    <scope>NUCLEOTIDE SEQUENCE [LARGE SCALE GENOMIC DNA]</scope>
</reference>
<feature type="compositionally biased region" description="Polar residues" evidence="14">
    <location>
        <begin position="291"/>
        <end position="306"/>
    </location>
</feature>
<dbReference type="InterPro" id="IPR006026">
    <property type="entry name" value="Peptidase_Metallo"/>
</dbReference>
<feature type="binding site" evidence="12">
    <location>
        <position position="220"/>
    </location>
    <ligand>
        <name>Ca(2+)</name>
        <dbReference type="ChEBI" id="CHEBI:29108"/>
        <label>1</label>
    </ligand>
</feature>
<feature type="binding site" evidence="12">
    <location>
        <position position="215"/>
    </location>
    <ligand>
        <name>Zn(2+)</name>
        <dbReference type="ChEBI" id="CHEBI:29105"/>
        <label>1</label>
    </ligand>
</feature>
<evidence type="ECO:0000256" key="15">
    <source>
        <dbReference type="SAM" id="SignalP"/>
    </source>
</evidence>
<keyword evidence="18" id="KW-1185">Reference proteome</keyword>
<dbReference type="OrthoDB" id="406838at2759"/>
<evidence type="ECO:0000256" key="11">
    <source>
        <dbReference type="PIRSR" id="PIRSR001191-2"/>
    </source>
</evidence>
<feature type="repeat" description="Hemopexin" evidence="13">
    <location>
        <begin position="390"/>
        <end position="437"/>
    </location>
</feature>
<feature type="binding site" evidence="11">
    <location>
        <position position="248"/>
    </location>
    <ligand>
        <name>Zn(2+)</name>
        <dbReference type="ChEBI" id="CHEBI:29105"/>
        <label>2</label>
        <note>catalytic</note>
    </ligand>
</feature>
<feature type="binding site" evidence="12">
    <location>
        <position position="220"/>
    </location>
    <ligand>
        <name>Ca(2+)</name>
        <dbReference type="ChEBI" id="CHEBI:29108"/>
        <label>3</label>
    </ligand>
</feature>
<feature type="binding site" evidence="12">
    <location>
        <position position="213"/>
    </location>
    <ligand>
        <name>Ca(2+)</name>
        <dbReference type="ChEBI" id="CHEBI:29108"/>
        <label>2</label>
    </ligand>
</feature>
<dbReference type="AlphaFoldDB" id="A0A7I8W847"/>
<comment type="caution">
    <text evidence="17">The sequence shown here is derived from an EMBL/GenBank/DDBJ whole genome shotgun (WGS) entry which is preliminary data.</text>
</comment>
<feature type="binding site" evidence="12">
    <location>
        <position position="350"/>
    </location>
    <ligand>
        <name>Ca(2+)</name>
        <dbReference type="ChEBI" id="CHEBI:29108"/>
        <label>4</label>
    </ligand>
</feature>
<feature type="domain" description="Peptidase metallopeptidase" evidence="16">
    <location>
        <begin position="114"/>
        <end position="283"/>
    </location>
</feature>
<feature type="binding site" evidence="12">
    <location>
        <position position="217"/>
    </location>
    <ligand>
        <name>Ca(2+)</name>
        <dbReference type="ChEBI" id="CHEBI:29108"/>
        <label>3</label>
    </ligand>
</feature>
<dbReference type="InterPro" id="IPR036375">
    <property type="entry name" value="Hemopexin-like_dom_sf"/>
</dbReference>
<dbReference type="GO" id="GO:0004222">
    <property type="term" value="F:metalloendopeptidase activity"/>
    <property type="evidence" value="ECO:0007669"/>
    <property type="project" value="InterPro"/>
</dbReference>
<dbReference type="GO" id="GO:0008270">
    <property type="term" value="F:zinc ion binding"/>
    <property type="evidence" value="ECO:0007669"/>
    <property type="project" value="InterPro"/>
</dbReference>
<dbReference type="SMART" id="SM00120">
    <property type="entry name" value="HX"/>
    <property type="match status" value="4"/>
</dbReference>